<dbReference type="Pfam" id="PF01399">
    <property type="entry name" value="PCI"/>
    <property type="match status" value="1"/>
</dbReference>
<evidence type="ECO:0000256" key="1">
    <source>
        <dbReference type="ARBA" id="ARBA00004123"/>
    </source>
</evidence>
<evidence type="ECO:0000259" key="9">
    <source>
        <dbReference type="PROSITE" id="PS50250"/>
    </source>
</evidence>
<evidence type="ECO:0000256" key="3">
    <source>
        <dbReference type="ARBA" id="ARBA00008482"/>
    </source>
</evidence>
<organism evidence="10 11">
    <name type="scientific">Clavelina lepadiformis</name>
    <name type="common">Light-bulb sea squirt</name>
    <name type="synonym">Ascidia lepadiformis</name>
    <dbReference type="NCBI Taxonomy" id="159417"/>
    <lineage>
        <taxon>Eukaryota</taxon>
        <taxon>Metazoa</taxon>
        <taxon>Chordata</taxon>
        <taxon>Tunicata</taxon>
        <taxon>Ascidiacea</taxon>
        <taxon>Aplousobranchia</taxon>
        <taxon>Clavelinidae</taxon>
        <taxon>Clavelina</taxon>
    </lineage>
</organism>
<dbReference type="EMBL" id="CAWYQH010000174">
    <property type="protein sequence ID" value="CAK8697968.1"/>
    <property type="molecule type" value="Genomic_DNA"/>
</dbReference>
<accession>A0ABP0H3H0</accession>
<evidence type="ECO:0000313" key="11">
    <source>
        <dbReference type="Proteomes" id="UP001642483"/>
    </source>
</evidence>
<dbReference type="SMART" id="SM00088">
    <property type="entry name" value="PINT"/>
    <property type="match status" value="1"/>
</dbReference>
<dbReference type="InterPro" id="IPR045237">
    <property type="entry name" value="COPS7/eIF3m"/>
</dbReference>
<evidence type="ECO:0000256" key="5">
    <source>
        <dbReference type="ARBA" id="ARBA00022790"/>
    </source>
</evidence>
<dbReference type="Pfam" id="PF18392">
    <property type="entry name" value="CSN7a_helixI"/>
    <property type="match status" value="1"/>
</dbReference>
<gene>
    <name evidence="10" type="ORF">CVLEPA_LOCUS31445</name>
</gene>
<comment type="similarity">
    <text evidence="3">Belongs to the CSN7/EIF3M family. CSN7 subfamily.</text>
</comment>
<evidence type="ECO:0000313" key="10">
    <source>
        <dbReference type="EMBL" id="CAK8697968.1"/>
    </source>
</evidence>
<evidence type="ECO:0000256" key="8">
    <source>
        <dbReference type="SAM" id="MobiDB-lite"/>
    </source>
</evidence>
<keyword evidence="4" id="KW-0963">Cytoplasm</keyword>
<dbReference type="PROSITE" id="PS50250">
    <property type="entry name" value="PCI"/>
    <property type="match status" value="1"/>
</dbReference>
<comment type="caution">
    <text evidence="10">The sequence shown here is derived from an EMBL/GenBank/DDBJ whole genome shotgun (WGS) entry which is preliminary data.</text>
</comment>
<evidence type="ECO:0000256" key="6">
    <source>
        <dbReference type="ARBA" id="ARBA00023242"/>
    </source>
</evidence>
<feature type="domain" description="PCI" evidence="9">
    <location>
        <begin position="1"/>
        <end position="167"/>
    </location>
</feature>
<sequence length="279" mass="31001">METDAQSSLANAVNANQHLEPFLVLAKNTRGAALRELIKQVLEASGVYVFGELLDLPCVQELKDDQDGSKIFKLLNIFAYGIFQDYTAHASDLPPLSDAMSKKLKCLTIVSLAAKSKYIPYTLLLEQLNLKNIRELEDLLISAIYADIIRGRLDQQNSRLEVDWTIGRDLTPNDVNYIVDTLSSWCSSCETMLRSIETQVLSANTFLNEDILKKAQINNEVENIKSTIKKASGHDLDVASDLRTAGNQHPAPSAGFEFKPKKSKVKGLRGSGMKLWSKN</sequence>
<comment type="subcellular location">
    <subcellularLocation>
        <location evidence="2">Cytoplasm</location>
    </subcellularLocation>
    <subcellularLocation>
        <location evidence="1">Nucleus</location>
    </subcellularLocation>
</comment>
<comment type="function">
    <text evidence="7">Component of the COP9 signalosome complex (CSN), a complex involved in various cellular and developmental processes. The CSN complex is an essential regulator of the ubiquitin (Ubl) conjugation pathway by mediating the deneddylation of the cullin subunits of SCF-type E3 ligase complexes, leading to decrease the Ubl ligase activity of SCF-type complexes such as SCF, CSA or DDB2. The complex is also involved in phosphorylation of p53/TP53, JUN, I-kappa-B-alpha/NFKBIA, ITPK1 and IRF8/ICSBP, possibly via its association with CK2 and PKD kinases. CSN-dependent phosphorylation of TP53 and JUN promotes and protects degradation by the Ubl system, respectively.</text>
</comment>
<dbReference type="Proteomes" id="UP001642483">
    <property type="component" value="Unassembled WGS sequence"/>
</dbReference>
<reference evidence="10 11" key="1">
    <citation type="submission" date="2024-02" db="EMBL/GenBank/DDBJ databases">
        <authorList>
            <person name="Daric V."/>
            <person name="Darras S."/>
        </authorList>
    </citation>
    <scope>NUCLEOTIDE SEQUENCE [LARGE SCALE GENOMIC DNA]</scope>
</reference>
<dbReference type="PANTHER" id="PTHR15350:SF5">
    <property type="entry name" value="COP9 SIGNALOSOME COMPLEX SUBUNIT 7"/>
    <property type="match status" value="1"/>
</dbReference>
<keyword evidence="5" id="KW-0736">Signalosome</keyword>
<keyword evidence="6" id="KW-0539">Nucleus</keyword>
<dbReference type="InterPro" id="IPR041481">
    <property type="entry name" value="CSN7_helixI"/>
</dbReference>
<evidence type="ECO:0000256" key="7">
    <source>
        <dbReference type="ARBA" id="ARBA00025037"/>
    </source>
</evidence>
<evidence type="ECO:0000256" key="4">
    <source>
        <dbReference type="ARBA" id="ARBA00022490"/>
    </source>
</evidence>
<keyword evidence="11" id="KW-1185">Reference proteome</keyword>
<protein>
    <recommendedName>
        <fullName evidence="9">PCI domain-containing protein</fullName>
    </recommendedName>
</protein>
<evidence type="ECO:0000256" key="2">
    <source>
        <dbReference type="ARBA" id="ARBA00004496"/>
    </source>
</evidence>
<dbReference type="PANTHER" id="PTHR15350">
    <property type="entry name" value="COP9 SIGNALOSOME COMPLEX SUBUNIT 7/DENDRITIC CELL PROTEIN GA17"/>
    <property type="match status" value="1"/>
</dbReference>
<proteinExistence type="inferred from homology"/>
<feature type="region of interest" description="Disordered" evidence="8">
    <location>
        <begin position="243"/>
        <end position="279"/>
    </location>
</feature>
<name>A0ABP0H3H0_CLALP</name>
<dbReference type="InterPro" id="IPR000717">
    <property type="entry name" value="PCI_dom"/>
</dbReference>
<dbReference type="Pfam" id="PF22061">
    <property type="entry name" value="CSN7_HB_subdom"/>
    <property type="match status" value="1"/>
</dbReference>